<protein>
    <submittedName>
        <fullName evidence="7">TM2 domain-containing protein</fullName>
    </submittedName>
</protein>
<feature type="transmembrane region" description="Helical" evidence="5">
    <location>
        <begin position="129"/>
        <end position="148"/>
    </location>
</feature>
<dbReference type="RefSeq" id="WP_193951217.1">
    <property type="nucleotide sequence ID" value="NZ_JADEYS010000001.1"/>
</dbReference>
<comment type="caution">
    <text evidence="7">The sequence shown here is derived from an EMBL/GenBank/DDBJ whole genome shotgun (WGS) entry which is preliminary data.</text>
</comment>
<dbReference type="Pfam" id="PF05154">
    <property type="entry name" value="TM2"/>
    <property type="match status" value="1"/>
</dbReference>
<organism evidence="7 8">
    <name type="scientific">Pontibacterium sinense</name>
    <dbReference type="NCBI Taxonomy" id="2781979"/>
    <lineage>
        <taxon>Bacteria</taxon>
        <taxon>Pseudomonadati</taxon>
        <taxon>Pseudomonadota</taxon>
        <taxon>Gammaproteobacteria</taxon>
        <taxon>Oceanospirillales</taxon>
        <taxon>Oceanospirillaceae</taxon>
        <taxon>Pontibacterium</taxon>
    </lineage>
</organism>
<proteinExistence type="predicted"/>
<reference evidence="7" key="1">
    <citation type="submission" date="2020-10" db="EMBL/GenBank/DDBJ databases">
        <title>Bacterium isolated from coastal waters sediment.</title>
        <authorList>
            <person name="Chen R.-J."/>
            <person name="Lu D.-C."/>
            <person name="Zhu K.-L."/>
            <person name="Du Z.-J."/>
        </authorList>
    </citation>
    <scope>NUCLEOTIDE SEQUENCE</scope>
    <source>
        <strain evidence="7">N1Y112</strain>
    </source>
</reference>
<evidence type="ECO:0000313" key="7">
    <source>
        <dbReference type="EMBL" id="MBE9395657.1"/>
    </source>
</evidence>
<evidence type="ECO:0000256" key="5">
    <source>
        <dbReference type="SAM" id="Phobius"/>
    </source>
</evidence>
<dbReference type="AlphaFoldDB" id="A0A8J7F7M0"/>
<name>A0A8J7F7M0_9GAMM</name>
<dbReference type="Proteomes" id="UP000640333">
    <property type="component" value="Unassembled WGS sequence"/>
</dbReference>
<evidence type="ECO:0000256" key="3">
    <source>
        <dbReference type="ARBA" id="ARBA00022989"/>
    </source>
</evidence>
<evidence type="ECO:0000256" key="4">
    <source>
        <dbReference type="ARBA" id="ARBA00023136"/>
    </source>
</evidence>
<evidence type="ECO:0000259" key="6">
    <source>
        <dbReference type="Pfam" id="PF05154"/>
    </source>
</evidence>
<dbReference type="GO" id="GO:0016020">
    <property type="term" value="C:membrane"/>
    <property type="evidence" value="ECO:0007669"/>
    <property type="project" value="UniProtKB-SubCell"/>
</dbReference>
<dbReference type="EMBL" id="JADEYS010000001">
    <property type="protein sequence ID" value="MBE9395657.1"/>
    <property type="molecule type" value="Genomic_DNA"/>
</dbReference>
<gene>
    <name evidence="7" type="ORF">IOQ59_00090</name>
</gene>
<feature type="domain" description="TM2" evidence="6">
    <location>
        <begin position="125"/>
        <end position="177"/>
    </location>
</feature>
<accession>A0A8J7F7M0</accession>
<feature type="transmembrane region" description="Helical" evidence="5">
    <location>
        <begin position="154"/>
        <end position="174"/>
    </location>
</feature>
<keyword evidence="4 5" id="KW-0472">Membrane</keyword>
<keyword evidence="2 5" id="KW-0812">Transmembrane</keyword>
<comment type="subcellular location">
    <subcellularLocation>
        <location evidence="1">Membrane</location>
        <topology evidence="1">Multi-pass membrane protein</topology>
    </subcellularLocation>
</comment>
<evidence type="ECO:0000256" key="1">
    <source>
        <dbReference type="ARBA" id="ARBA00004141"/>
    </source>
</evidence>
<keyword evidence="3 5" id="KW-1133">Transmembrane helix</keyword>
<evidence type="ECO:0000313" key="8">
    <source>
        <dbReference type="Proteomes" id="UP000640333"/>
    </source>
</evidence>
<keyword evidence="8" id="KW-1185">Reference proteome</keyword>
<evidence type="ECO:0000256" key="2">
    <source>
        <dbReference type="ARBA" id="ARBA00022692"/>
    </source>
</evidence>
<dbReference type="InterPro" id="IPR007829">
    <property type="entry name" value="TM2"/>
</dbReference>
<sequence>MEFEKVSDTTLQTTANYSDTFQYVRETLLKAGGKLKKENLQDGLLEAAWRYGLNPFGLRVTIQFRTLDDNTIELNVKGGFKDSFDTTGAGQKKAMEIIRAIQGISAPEAADQPPRMGSDSVMNRGKSKVMAGILAVLLGGLGAHKFYIGSWGLGLAYLISSFVIPGLAMVIALVEGIRYFMLNENDFNEKYNYCQIKPFEFKW</sequence>